<reference evidence="2 3" key="1">
    <citation type="journal article" date="2019" name="Commun. Biol.">
        <title>The bagworm genome reveals a unique fibroin gene that provides high tensile strength.</title>
        <authorList>
            <person name="Kono N."/>
            <person name="Nakamura H."/>
            <person name="Ohtoshi R."/>
            <person name="Tomita M."/>
            <person name="Numata K."/>
            <person name="Arakawa K."/>
        </authorList>
    </citation>
    <scope>NUCLEOTIDE SEQUENCE [LARGE SCALE GENOMIC DNA]</scope>
</reference>
<evidence type="ECO:0000313" key="3">
    <source>
        <dbReference type="Proteomes" id="UP000299102"/>
    </source>
</evidence>
<feature type="region of interest" description="Disordered" evidence="1">
    <location>
        <begin position="92"/>
        <end position="126"/>
    </location>
</feature>
<evidence type="ECO:0000313" key="2">
    <source>
        <dbReference type="EMBL" id="GBP88407.1"/>
    </source>
</evidence>
<evidence type="ECO:0000256" key="1">
    <source>
        <dbReference type="SAM" id="MobiDB-lite"/>
    </source>
</evidence>
<dbReference type="Proteomes" id="UP000299102">
    <property type="component" value="Unassembled WGS sequence"/>
</dbReference>
<gene>
    <name evidence="2" type="ORF">EVAR_71172_1</name>
</gene>
<proteinExistence type="predicted"/>
<comment type="caution">
    <text evidence="2">The sequence shown here is derived from an EMBL/GenBank/DDBJ whole genome shotgun (WGS) entry which is preliminary data.</text>
</comment>
<organism evidence="2 3">
    <name type="scientific">Eumeta variegata</name>
    <name type="common">Bagworm moth</name>
    <name type="synonym">Eumeta japonica</name>
    <dbReference type="NCBI Taxonomy" id="151549"/>
    <lineage>
        <taxon>Eukaryota</taxon>
        <taxon>Metazoa</taxon>
        <taxon>Ecdysozoa</taxon>
        <taxon>Arthropoda</taxon>
        <taxon>Hexapoda</taxon>
        <taxon>Insecta</taxon>
        <taxon>Pterygota</taxon>
        <taxon>Neoptera</taxon>
        <taxon>Endopterygota</taxon>
        <taxon>Lepidoptera</taxon>
        <taxon>Glossata</taxon>
        <taxon>Ditrysia</taxon>
        <taxon>Tineoidea</taxon>
        <taxon>Psychidae</taxon>
        <taxon>Oiketicinae</taxon>
        <taxon>Eumeta</taxon>
    </lineage>
</organism>
<accession>A0A4C1ZP51</accession>
<feature type="compositionally biased region" description="Low complexity" evidence="1">
    <location>
        <begin position="108"/>
        <end position="119"/>
    </location>
</feature>
<protein>
    <submittedName>
        <fullName evidence="2">Uncharacterized protein</fullName>
    </submittedName>
</protein>
<sequence length="126" mass="13458">MEVICLLSVLANLNVEEHLPLMTFARVAQPTVVIGETKKYPHAGSQEYLPMHKKQTELNISRASLEPSQQDPNSFLMTARYDLANGAPGRALGRARAETKANSALRSAKGAGDAAGADKMALSPSP</sequence>
<dbReference type="EMBL" id="BGZK01001930">
    <property type="protein sequence ID" value="GBP88407.1"/>
    <property type="molecule type" value="Genomic_DNA"/>
</dbReference>
<dbReference type="AlphaFoldDB" id="A0A4C1ZP51"/>
<name>A0A4C1ZP51_EUMVA</name>
<keyword evidence="3" id="KW-1185">Reference proteome</keyword>